<protein>
    <submittedName>
        <fullName evidence="3">Addiction module toxin RelE</fullName>
    </submittedName>
</protein>
<sequence length="124" mass="14432">MADRKKRMTRREKDMRAQAKKELQAEGVLPPDKPRLNRRKFAREVWAEYEAMDPFRREIFLLKAIGCMVGPDMPKVTPEEVGVLKMLKLAVEMDKFSQRLKAEGRDTYTLGEISEKVIIPVLKL</sequence>
<dbReference type="KEGG" id="amur:ADH66_12375"/>
<name>A0A1Z2XSK7_9FIRM</name>
<dbReference type="AlphaFoldDB" id="A0A1Z2XSK7"/>
<reference evidence="2" key="1">
    <citation type="journal article" date="2017" name="Genome Announc.">
        <title>High-Quality Whole-Genome Sequences of the Oligo-Mouse-Microbiota Bacterial Community.</title>
        <authorList>
            <person name="Garzetti D."/>
            <person name="Brugiroux S."/>
            <person name="Bunk B."/>
            <person name="Pukall R."/>
            <person name="McCoy K.D."/>
            <person name="Macpherson A.J."/>
            <person name="Stecher B."/>
        </authorList>
    </citation>
    <scope>NUCLEOTIDE SEQUENCE</scope>
    <source>
        <strain evidence="2">KB18</strain>
    </source>
</reference>
<dbReference type="EMBL" id="CP021422">
    <property type="protein sequence ID" value="ASB41379.1"/>
    <property type="molecule type" value="Genomic_DNA"/>
</dbReference>
<reference evidence="3 5" key="3">
    <citation type="submission" date="2020-11" db="EMBL/GenBank/DDBJ databases">
        <title>Closed and high quality bacterial genomes of the OMM12 community.</title>
        <authorList>
            <person name="Marbouty M."/>
            <person name="Lamy-Besnier Q."/>
            <person name="Debarbieux L."/>
            <person name="Koszul R."/>
        </authorList>
    </citation>
    <scope>NUCLEOTIDE SEQUENCE [LARGE SCALE GENOMIC DNA]</scope>
    <source>
        <strain evidence="3 5">KB18</strain>
    </source>
</reference>
<feature type="compositionally biased region" description="Basic and acidic residues" evidence="1">
    <location>
        <begin position="11"/>
        <end position="24"/>
    </location>
</feature>
<dbReference type="Proteomes" id="UP000196710">
    <property type="component" value="Chromosome"/>
</dbReference>
<reference evidence="4" key="2">
    <citation type="submission" date="2017-05" db="EMBL/GenBank/DDBJ databases">
        <title>Improved OligoMM genomes.</title>
        <authorList>
            <person name="Garzetti D."/>
        </authorList>
    </citation>
    <scope>NUCLEOTIDE SEQUENCE [LARGE SCALE GENOMIC DNA]</scope>
    <source>
        <strain evidence="4">KB18</strain>
    </source>
</reference>
<gene>
    <name evidence="2" type="ORF">ADH66_12375</name>
    <name evidence="3" type="ORF">I5Q82_02685</name>
</gene>
<evidence type="ECO:0000313" key="5">
    <source>
        <dbReference type="Proteomes" id="UP000596035"/>
    </source>
</evidence>
<evidence type="ECO:0000313" key="4">
    <source>
        <dbReference type="Proteomes" id="UP000196710"/>
    </source>
</evidence>
<keyword evidence="4" id="KW-1185">Reference proteome</keyword>
<dbReference type="Proteomes" id="UP000596035">
    <property type="component" value="Chromosome"/>
</dbReference>
<evidence type="ECO:0000313" key="3">
    <source>
        <dbReference type="EMBL" id="QQR30641.1"/>
    </source>
</evidence>
<dbReference type="EMBL" id="CP065321">
    <property type="protein sequence ID" value="QQR30641.1"/>
    <property type="molecule type" value="Genomic_DNA"/>
</dbReference>
<proteinExistence type="predicted"/>
<evidence type="ECO:0000313" key="2">
    <source>
        <dbReference type="EMBL" id="ASB41379.1"/>
    </source>
</evidence>
<evidence type="ECO:0000256" key="1">
    <source>
        <dbReference type="SAM" id="MobiDB-lite"/>
    </source>
</evidence>
<feature type="region of interest" description="Disordered" evidence="1">
    <location>
        <begin position="1"/>
        <end position="34"/>
    </location>
</feature>
<dbReference type="RefSeq" id="WP_066540224.1">
    <property type="nucleotide sequence ID" value="NZ_CP021422.1"/>
</dbReference>
<feature type="compositionally biased region" description="Basic residues" evidence="1">
    <location>
        <begin position="1"/>
        <end position="10"/>
    </location>
</feature>
<accession>A0A1Z2XSK7</accession>
<organism evidence="3 5">
    <name type="scientific">Acutalibacter muris</name>
    <dbReference type="NCBI Taxonomy" id="1796620"/>
    <lineage>
        <taxon>Bacteria</taxon>
        <taxon>Bacillati</taxon>
        <taxon>Bacillota</taxon>
        <taxon>Clostridia</taxon>
        <taxon>Eubacteriales</taxon>
        <taxon>Acutalibacteraceae</taxon>
        <taxon>Acutalibacter</taxon>
    </lineage>
</organism>